<feature type="compositionally biased region" description="Basic residues" evidence="1">
    <location>
        <begin position="271"/>
        <end position="281"/>
    </location>
</feature>
<feature type="compositionally biased region" description="Acidic residues" evidence="1">
    <location>
        <begin position="217"/>
        <end position="228"/>
    </location>
</feature>
<feature type="region of interest" description="Disordered" evidence="1">
    <location>
        <begin position="188"/>
        <end position="281"/>
    </location>
</feature>
<evidence type="ECO:0000256" key="1">
    <source>
        <dbReference type="SAM" id="MobiDB-lite"/>
    </source>
</evidence>
<dbReference type="OrthoDB" id="679318at2759"/>
<sequence length="281" mass="31041">MSTHSFSCPVALLNEAQTKAVRSMRFASFLKDDLKHIPGKSSKWLVESFDPYAVCFRLLDGQKFPIIAFNVYVTLGVPLGGIEIIKITKSSMNEEYNETEEPLLQFILDKLINSVRHYKESTVAKGKGNNDLCASSFSPTLPLDKPDGEAEIPGDTLLSDSSIIIEKEEQREDVVLDQPKSIMKKNDSISLGLSQPDNQSPVPQTTFVPDLSTAGVNEDDGIEDDDDGAPLRFPLKNTSQVNCELNIKKAAKKKPKEGDKPSSKKGEVRKQSIKIKKSTLQ</sequence>
<gene>
    <name evidence="2" type="ORF">Cgig2_033546</name>
</gene>
<name>A0A9Q1K117_9CARY</name>
<feature type="compositionally biased region" description="Basic and acidic residues" evidence="1">
    <location>
        <begin position="256"/>
        <end position="270"/>
    </location>
</feature>
<feature type="compositionally biased region" description="Polar residues" evidence="1">
    <location>
        <begin position="188"/>
        <end position="207"/>
    </location>
</feature>
<keyword evidence="3" id="KW-1185">Reference proteome</keyword>
<comment type="caution">
    <text evidence="2">The sequence shown here is derived from an EMBL/GenBank/DDBJ whole genome shotgun (WGS) entry which is preliminary data.</text>
</comment>
<dbReference type="EMBL" id="JAKOGI010000449">
    <property type="protein sequence ID" value="KAJ8434824.1"/>
    <property type="molecule type" value="Genomic_DNA"/>
</dbReference>
<proteinExistence type="predicted"/>
<evidence type="ECO:0000313" key="2">
    <source>
        <dbReference type="EMBL" id="KAJ8434824.1"/>
    </source>
</evidence>
<organism evidence="2 3">
    <name type="scientific">Carnegiea gigantea</name>
    <dbReference type="NCBI Taxonomy" id="171969"/>
    <lineage>
        <taxon>Eukaryota</taxon>
        <taxon>Viridiplantae</taxon>
        <taxon>Streptophyta</taxon>
        <taxon>Embryophyta</taxon>
        <taxon>Tracheophyta</taxon>
        <taxon>Spermatophyta</taxon>
        <taxon>Magnoliopsida</taxon>
        <taxon>eudicotyledons</taxon>
        <taxon>Gunneridae</taxon>
        <taxon>Pentapetalae</taxon>
        <taxon>Caryophyllales</taxon>
        <taxon>Cactineae</taxon>
        <taxon>Cactaceae</taxon>
        <taxon>Cactoideae</taxon>
        <taxon>Echinocereeae</taxon>
        <taxon>Carnegiea</taxon>
    </lineage>
</organism>
<reference evidence="2" key="1">
    <citation type="submission" date="2022-04" db="EMBL/GenBank/DDBJ databases">
        <title>Carnegiea gigantea Genome sequencing and assembly v2.</title>
        <authorList>
            <person name="Copetti D."/>
            <person name="Sanderson M.J."/>
            <person name="Burquez A."/>
            <person name="Wojciechowski M.F."/>
        </authorList>
    </citation>
    <scope>NUCLEOTIDE SEQUENCE</scope>
    <source>
        <strain evidence="2">SGP5-SGP5p</strain>
        <tissue evidence="2">Aerial part</tissue>
    </source>
</reference>
<dbReference type="Proteomes" id="UP001153076">
    <property type="component" value="Unassembled WGS sequence"/>
</dbReference>
<accession>A0A9Q1K117</accession>
<dbReference type="AlphaFoldDB" id="A0A9Q1K117"/>
<evidence type="ECO:0000313" key="3">
    <source>
        <dbReference type="Proteomes" id="UP001153076"/>
    </source>
</evidence>
<protein>
    <submittedName>
        <fullName evidence="2">Uncharacterized protein</fullName>
    </submittedName>
</protein>